<dbReference type="GO" id="GO:0016747">
    <property type="term" value="F:acyltransferase activity, transferring groups other than amino-acyl groups"/>
    <property type="evidence" value="ECO:0007669"/>
    <property type="project" value="InterPro"/>
</dbReference>
<dbReference type="PANTHER" id="PTHR43420">
    <property type="entry name" value="ACETYLTRANSFERASE"/>
    <property type="match status" value="1"/>
</dbReference>
<dbReference type="Proteomes" id="UP001139347">
    <property type="component" value="Unassembled WGS sequence"/>
</dbReference>
<comment type="caution">
    <text evidence="4">The sequence shown here is derived from an EMBL/GenBank/DDBJ whole genome shotgun (WGS) entry which is preliminary data.</text>
</comment>
<organism evidence="4 5">
    <name type="scientific">Paenibacillus mangrovi</name>
    <dbReference type="NCBI Taxonomy" id="2931978"/>
    <lineage>
        <taxon>Bacteria</taxon>
        <taxon>Bacillati</taxon>
        <taxon>Bacillota</taxon>
        <taxon>Bacilli</taxon>
        <taxon>Bacillales</taxon>
        <taxon>Paenibacillaceae</taxon>
        <taxon>Paenibacillus</taxon>
    </lineage>
</organism>
<dbReference type="EMBL" id="JALIRP010000001">
    <property type="protein sequence ID" value="MCJ8010947.1"/>
    <property type="molecule type" value="Genomic_DNA"/>
</dbReference>
<dbReference type="SUPFAM" id="SSF55729">
    <property type="entry name" value="Acyl-CoA N-acyltransferases (Nat)"/>
    <property type="match status" value="1"/>
</dbReference>
<sequence length="191" mass="21759">MTIRPAVREDAEQAARLLYDALHDVAHQLTGEESEQDAVRVLEEYFAAEEGRLSYHQAIVKEVEGVVAGIIIVYGGDQIGELDQPILERLRKMKNDPDLRLDKESDEDEYYIDTLSVSPAFSGQGIATKLIHKAEERAKELGYEKIAMVVVTDNSRAYSLYLHLGYEVDKEIMINGHVYYHMVKHLYEMAK</sequence>
<proteinExistence type="predicted"/>
<dbReference type="CDD" id="cd04301">
    <property type="entry name" value="NAT_SF"/>
    <property type="match status" value="1"/>
</dbReference>
<reference evidence="4" key="1">
    <citation type="submission" date="2022-04" db="EMBL/GenBank/DDBJ databases">
        <title>Paenibacillus mangrovi sp. nov., a novel endophytic bacterium isolated from bark of Kandelia candel.</title>
        <authorList>
            <person name="Tuo L."/>
        </authorList>
    </citation>
    <scope>NUCLEOTIDE SEQUENCE</scope>
    <source>
        <strain evidence="4">KQZ6P-2</strain>
    </source>
</reference>
<dbReference type="InterPro" id="IPR016181">
    <property type="entry name" value="Acyl_CoA_acyltransferase"/>
</dbReference>
<protein>
    <submittedName>
        <fullName evidence="4">GNAT family N-acetyltransferase</fullName>
    </submittedName>
</protein>
<dbReference type="Gene3D" id="3.40.630.30">
    <property type="match status" value="1"/>
</dbReference>
<dbReference type="InterPro" id="IPR050680">
    <property type="entry name" value="YpeA/RimI_acetyltransf"/>
</dbReference>
<evidence type="ECO:0000313" key="5">
    <source>
        <dbReference type="Proteomes" id="UP001139347"/>
    </source>
</evidence>
<dbReference type="InterPro" id="IPR000182">
    <property type="entry name" value="GNAT_dom"/>
</dbReference>
<dbReference type="AlphaFoldDB" id="A0A9X1WKF2"/>
<dbReference type="RefSeq" id="WP_244720587.1">
    <property type="nucleotide sequence ID" value="NZ_JALIRP010000001.1"/>
</dbReference>
<dbReference type="PROSITE" id="PS51186">
    <property type="entry name" value="GNAT"/>
    <property type="match status" value="1"/>
</dbReference>
<evidence type="ECO:0000256" key="2">
    <source>
        <dbReference type="ARBA" id="ARBA00023315"/>
    </source>
</evidence>
<gene>
    <name evidence="4" type="ORF">MUG84_04205</name>
</gene>
<dbReference type="PANTHER" id="PTHR43420:SF52">
    <property type="entry name" value="N-ACETYLTRANSFERASE YODP"/>
    <property type="match status" value="1"/>
</dbReference>
<keyword evidence="5" id="KW-1185">Reference proteome</keyword>
<name>A0A9X1WKF2_9BACL</name>
<evidence type="ECO:0000259" key="3">
    <source>
        <dbReference type="PROSITE" id="PS51186"/>
    </source>
</evidence>
<keyword evidence="1" id="KW-0808">Transferase</keyword>
<keyword evidence="2" id="KW-0012">Acyltransferase</keyword>
<evidence type="ECO:0000256" key="1">
    <source>
        <dbReference type="ARBA" id="ARBA00022679"/>
    </source>
</evidence>
<accession>A0A9X1WKF2</accession>
<feature type="domain" description="N-acetyltransferase" evidence="3">
    <location>
        <begin position="1"/>
        <end position="191"/>
    </location>
</feature>
<dbReference type="Pfam" id="PF00583">
    <property type="entry name" value="Acetyltransf_1"/>
    <property type="match status" value="1"/>
</dbReference>
<evidence type="ECO:0000313" key="4">
    <source>
        <dbReference type="EMBL" id="MCJ8010947.1"/>
    </source>
</evidence>